<accession>C3XV91</accession>
<dbReference type="CDD" id="cd00108">
    <property type="entry name" value="KR"/>
    <property type="match status" value="2"/>
</dbReference>
<dbReference type="Pfam" id="PF00051">
    <property type="entry name" value="Kringle"/>
    <property type="match status" value="2"/>
</dbReference>
<keyword evidence="2 3" id="KW-1015">Disulfide bond</keyword>
<evidence type="ECO:0000256" key="4">
    <source>
        <dbReference type="SAM" id="SignalP"/>
    </source>
</evidence>
<dbReference type="STRING" id="7739.C3XV91"/>
<dbReference type="eggNOG" id="ENOG502QVNP">
    <property type="taxonomic scope" value="Eukaryota"/>
</dbReference>
<dbReference type="PANTHER" id="PTHR24261:SF7">
    <property type="entry name" value="KRINGLE DOMAIN-CONTAINING PROTEIN"/>
    <property type="match status" value="1"/>
</dbReference>
<dbReference type="PANTHER" id="PTHR24261">
    <property type="entry name" value="PLASMINOGEN-RELATED"/>
    <property type="match status" value="1"/>
</dbReference>
<dbReference type="InterPro" id="IPR013806">
    <property type="entry name" value="Kringle-like"/>
</dbReference>
<dbReference type="EMBL" id="GG666468">
    <property type="protein sequence ID" value="EEN68017.1"/>
    <property type="molecule type" value="Genomic_DNA"/>
</dbReference>
<dbReference type="InterPro" id="IPR050759">
    <property type="entry name" value="Serine_protease_kringle"/>
</dbReference>
<evidence type="ECO:0000259" key="5">
    <source>
        <dbReference type="PROSITE" id="PS50070"/>
    </source>
</evidence>
<dbReference type="InParanoid" id="C3XV91"/>
<feature type="disulfide bond" evidence="3">
    <location>
        <begin position="158"/>
        <end position="181"/>
    </location>
</feature>
<organism>
    <name type="scientific">Branchiostoma floridae</name>
    <name type="common">Florida lancelet</name>
    <name type="synonym">Amphioxus</name>
    <dbReference type="NCBI Taxonomy" id="7739"/>
    <lineage>
        <taxon>Eukaryota</taxon>
        <taxon>Metazoa</taxon>
        <taxon>Chordata</taxon>
        <taxon>Cephalochordata</taxon>
        <taxon>Leptocardii</taxon>
        <taxon>Amphioxiformes</taxon>
        <taxon>Branchiostomatidae</taxon>
        <taxon>Branchiostoma</taxon>
    </lineage>
</organism>
<name>C3XV91_BRAFL</name>
<dbReference type="InterPro" id="IPR000001">
    <property type="entry name" value="Kringle"/>
</dbReference>
<feature type="chain" id="PRO_5002934346" description="Kringle domain-containing protein" evidence="4">
    <location>
        <begin position="31"/>
        <end position="187"/>
    </location>
</feature>
<dbReference type="PRINTS" id="PR00018">
    <property type="entry name" value="KRINGLE"/>
</dbReference>
<dbReference type="Gene3D" id="2.40.20.10">
    <property type="entry name" value="Plasminogen Kringle 4"/>
    <property type="match status" value="2"/>
</dbReference>
<keyword evidence="4" id="KW-0732">Signal</keyword>
<feature type="domain" description="Kringle" evidence="5">
    <location>
        <begin position="33"/>
        <end position="106"/>
    </location>
</feature>
<dbReference type="PROSITE" id="PS00021">
    <property type="entry name" value="KRINGLE_1"/>
    <property type="match status" value="2"/>
</dbReference>
<dbReference type="PROSITE" id="PS51257">
    <property type="entry name" value="PROKAR_LIPOPROTEIN"/>
    <property type="match status" value="1"/>
</dbReference>
<evidence type="ECO:0000256" key="1">
    <source>
        <dbReference type="ARBA" id="ARBA00022572"/>
    </source>
</evidence>
<dbReference type="InterPro" id="IPR018056">
    <property type="entry name" value="Kringle_CS"/>
</dbReference>
<dbReference type="InterPro" id="IPR038178">
    <property type="entry name" value="Kringle_sf"/>
</dbReference>
<evidence type="ECO:0000256" key="3">
    <source>
        <dbReference type="PROSITE-ProRule" id="PRU00121"/>
    </source>
</evidence>
<keyword evidence="1 3" id="KW-0420">Kringle</keyword>
<dbReference type="PROSITE" id="PS50070">
    <property type="entry name" value="KRINGLE_2"/>
    <property type="match status" value="2"/>
</dbReference>
<comment type="caution">
    <text evidence="3">Lacks conserved residue(s) required for the propagation of feature annotation.</text>
</comment>
<sequence length="187" mass="21405">MSPRHIVCFLFAIACIVVIVSLRVGHISHGEPDGSDYRGNVSVTVSGKTCQRWDVEYPHTRLYWPEKFPQLVENYCRNPDGDEGTIWCYTTDPDTRWEYCTLPGQCSFVCMSSTSASDYRGNVSVTISGETCQRWDVDSPHTRIYLPEKYPELVENYCRNPDGEPGQWCYTTDPNKRWEFCCNAACA</sequence>
<evidence type="ECO:0000256" key="2">
    <source>
        <dbReference type="ARBA" id="ARBA00023157"/>
    </source>
</evidence>
<dbReference type="SMART" id="SM00130">
    <property type="entry name" value="KR"/>
    <property type="match status" value="2"/>
</dbReference>
<evidence type="ECO:0000313" key="6">
    <source>
        <dbReference type="EMBL" id="EEN68017.1"/>
    </source>
</evidence>
<dbReference type="SUPFAM" id="SSF57440">
    <property type="entry name" value="Kringle-like"/>
    <property type="match status" value="2"/>
</dbReference>
<reference evidence="6" key="1">
    <citation type="journal article" date="2008" name="Nature">
        <title>The amphioxus genome and the evolution of the chordate karyotype.</title>
        <authorList>
            <consortium name="US DOE Joint Genome Institute (JGI-PGF)"/>
            <person name="Putnam N.H."/>
            <person name="Butts T."/>
            <person name="Ferrier D.E.K."/>
            <person name="Furlong R.F."/>
            <person name="Hellsten U."/>
            <person name="Kawashima T."/>
            <person name="Robinson-Rechavi M."/>
            <person name="Shoguchi E."/>
            <person name="Terry A."/>
            <person name="Yu J.-K."/>
            <person name="Benito-Gutierrez E.L."/>
            <person name="Dubchak I."/>
            <person name="Garcia-Fernandez J."/>
            <person name="Gibson-Brown J.J."/>
            <person name="Grigoriev I.V."/>
            <person name="Horton A.C."/>
            <person name="de Jong P.J."/>
            <person name="Jurka J."/>
            <person name="Kapitonov V.V."/>
            <person name="Kohara Y."/>
            <person name="Kuroki Y."/>
            <person name="Lindquist E."/>
            <person name="Lucas S."/>
            <person name="Osoegawa K."/>
            <person name="Pennacchio L.A."/>
            <person name="Salamov A.A."/>
            <person name="Satou Y."/>
            <person name="Sauka-Spengler T."/>
            <person name="Schmutz J."/>
            <person name="Shin-I T."/>
            <person name="Toyoda A."/>
            <person name="Bronner-Fraser M."/>
            <person name="Fujiyama A."/>
            <person name="Holland L.Z."/>
            <person name="Holland P.W.H."/>
            <person name="Satoh N."/>
            <person name="Rokhsar D.S."/>
        </authorList>
    </citation>
    <scope>NUCLEOTIDE SEQUENCE [LARGE SCALE GENOMIC DNA]</scope>
    <source>
        <strain evidence="6">S238N-H82</strain>
        <tissue evidence="6">Testes</tissue>
    </source>
</reference>
<dbReference type="FunFam" id="2.40.20.10:FF:000024">
    <property type="entry name" value="Uncharacterized protein"/>
    <property type="match status" value="2"/>
</dbReference>
<proteinExistence type="predicted"/>
<protein>
    <recommendedName>
        <fullName evidence="5">Kringle domain-containing protein</fullName>
    </recommendedName>
</protein>
<dbReference type="AlphaFoldDB" id="C3XV91"/>
<feature type="signal peptide" evidence="4">
    <location>
        <begin position="1"/>
        <end position="30"/>
    </location>
</feature>
<feature type="domain" description="Kringle" evidence="5">
    <location>
        <begin position="115"/>
        <end position="186"/>
    </location>
</feature>
<gene>
    <name evidence="6" type="ORF">BRAFLDRAFT_86967</name>
</gene>